<evidence type="ECO:0000313" key="1">
    <source>
        <dbReference type="EMBL" id="TRY15829.1"/>
    </source>
</evidence>
<name>A0A553JTN7_SHEHA</name>
<dbReference type="EMBL" id="VKGK01000002">
    <property type="protein sequence ID" value="TRY15829.1"/>
    <property type="molecule type" value="Genomic_DNA"/>
</dbReference>
<dbReference type="InterPro" id="IPR029058">
    <property type="entry name" value="AB_hydrolase_fold"/>
</dbReference>
<dbReference type="Gene3D" id="3.40.50.1820">
    <property type="entry name" value="alpha/beta hydrolase"/>
    <property type="match status" value="1"/>
</dbReference>
<reference evidence="2" key="1">
    <citation type="submission" date="2019-07" db="EMBL/GenBank/DDBJ databases">
        <title>Shewanella sp. YLB-08 draft genomic sequence.</title>
        <authorList>
            <person name="Yu L."/>
        </authorList>
    </citation>
    <scope>NUCLEOTIDE SEQUENCE [LARGE SCALE GENOMIC DNA]</scope>
    <source>
        <strain evidence="2">JCM 20706</strain>
    </source>
</reference>
<dbReference type="SUPFAM" id="SSF53474">
    <property type="entry name" value="alpha/beta-Hydrolases"/>
    <property type="match status" value="1"/>
</dbReference>
<protein>
    <submittedName>
        <fullName evidence="1">Alpha/beta hydrolase</fullName>
    </submittedName>
</protein>
<comment type="caution">
    <text evidence="1">The sequence shown here is derived from an EMBL/GenBank/DDBJ whole genome shotgun (WGS) entry which is preliminary data.</text>
</comment>
<gene>
    <name evidence="1" type="ORF">FN961_02265</name>
</gene>
<dbReference type="InterPro" id="IPR010297">
    <property type="entry name" value="DUF900_hydrolase"/>
</dbReference>
<evidence type="ECO:0000313" key="2">
    <source>
        <dbReference type="Proteomes" id="UP000318126"/>
    </source>
</evidence>
<sequence length="472" mass="53386">MEISPQIVGTFLDKLKCREYYTLSKSIPFYVNYEHGCIAIINKNQNTIKVGVWKFYNLVAEVLGSMSFKTSDYRSYNHISYLLPIVADLLLFLDEDIHDYTPPRKGWSNVKRSKYSTKIDIELTTLQNRKICSSSNKVASRAIEHGEDISESTEKIVDVHFATNRVKVNDARMFSSDIGIATCYGIAKISIPETHKFGKIEKPLSVLNVKLGEKKGKHFTVDHTEELSFKEFRESLTSKTSGESLILFIHGYNVDFKSALFKSAQIKNDFKYKNPLLLYSWPSHANPLAYSGDKERVDQSVDCLAKLIVDVSELGIKNISIIAHSMGTYCLVKALKQLNSQVANFDSLALASPDIPKSAFINNYFTYVKSAFERVALYASSKDKALWLSKTINRDIRLGQAGENITIINGVETIDVSKADFGWYKLNHSAPIGNSMSMIDLHNFLIRKQPAEDRLLAEAFTANNEAYWYVHN</sequence>
<keyword evidence="2" id="KW-1185">Reference proteome</keyword>
<proteinExistence type="predicted"/>
<dbReference type="RefSeq" id="WP_143562926.1">
    <property type="nucleotide sequence ID" value="NZ_BMPL01000002.1"/>
</dbReference>
<dbReference type="AlphaFoldDB" id="A0A553JTN7"/>
<dbReference type="Proteomes" id="UP000318126">
    <property type="component" value="Unassembled WGS sequence"/>
</dbReference>
<organism evidence="1 2">
    <name type="scientific">Shewanella hanedai</name>
    <name type="common">Alteromonas hanedai</name>
    <dbReference type="NCBI Taxonomy" id="25"/>
    <lineage>
        <taxon>Bacteria</taxon>
        <taxon>Pseudomonadati</taxon>
        <taxon>Pseudomonadota</taxon>
        <taxon>Gammaproteobacteria</taxon>
        <taxon>Alteromonadales</taxon>
        <taxon>Shewanellaceae</taxon>
        <taxon>Shewanella</taxon>
    </lineage>
</organism>
<dbReference type="OrthoDB" id="334507at2"/>
<dbReference type="GO" id="GO:0016787">
    <property type="term" value="F:hydrolase activity"/>
    <property type="evidence" value="ECO:0007669"/>
    <property type="project" value="UniProtKB-KW"/>
</dbReference>
<dbReference type="PANTHER" id="PTHR36513:SF1">
    <property type="entry name" value="TRANSMEMBRANE PROTEIN"/>
    <property type="match status" value="1"/>
</dbReference>
<dbReference type="Pfam" id="PF05990">
    <property type="entry name" value="DUF900"/>
    <property type="match status" value="1"/>
</dbReference>
<keyword evidence="1" id="KW-0378">Hydrolase</keyword>
<dbReference type="PANTHER" id="PTHR36513">
    <property type="entry name" value="ABC TRANSMEMBRANE TYPE-1 DOMAIN-CONTAINING PROTEIN"/>
    <property type="match status" value="1"/>
</dbReference>
<accession>A0A553JTN7</accession>